<evidence type="ECO:0000313" key="1">
    <source>
        <dbReference type="EMBL" id="AEH44372.1"/>
    </source>
</evidence>
<reference evidence="1 2" key="2">
    <citation type="journal article" date="2012" name="Stand. Genomic Sci.">
        <title>Complete genome sequence of the thermophilic sulfate-reducing ocean bacterium Thermodesulfatator indicus type strain (CIR29812(T)).</title>
        <authorList>
            <person name="Anderson I."/>
            <person name="Saunders E."/>
            <person name="Lapidus A."/>
            <person name="Nolan M."/>
            <person name="Lucas S."/>
            <person name="Tice H."/>
            <person name="Del Rio T.G."/>
            <person name="Cheng J.F."/>
            <person name="Han C."/>
            <person name="Tapia R."/>
            <person name="Goodwin L.A."/>
            <person name="Pitluck S."/>
            <person name="Liolios K."/>
            <person name="Mavromatis K."/>
            <person name="Pagani I."/>
            <person name="Ivanova N."/>
            <person name="Mikhailova N."/>
            <person name="Pati A."/>
            <person name="Chen A."/>
            <person name="Palaniappan K."/>
            <person name="Land M."/>
            <person name="Hauser L."/>
            <person name="Jeffries C.D."/>
            <person name="Chang Y.J."/>
            <person name="Brambilla E.M."/>
            <person name="Rohde M."/>
            <person name="Spring S."/>
            <person name="Goker M."/>
            <person name="Detter J.C."/>
            <person name="Woyke T."/>
            <person name="Bristow J."/>
            <person name="Eisen J.A."/>
            <person name="Markowitz V."/>
            <person name="Hugenholtz P."/>
            <person name="Kyrpides N.C."/>
            <person name="Klenk H.P."/>
        </authorList>
    </citation>
    <scope>NUCLEOTIDE SEQUENCE [LARGE SCALE GENOMIC DNA]</scope>
    <source>
        <strain evidence="2">DSM 15286 / JCM 11887 / CIR29812</strain>
    </source>
</reference>
<reference evidence="2" key="1">
    <citation type="submission" date="2011-04" db="EMBL/GenBank/DDBJ databases">
        <title>The complete genome of Thermodesulfatator indicus DSM 15286.</title>
        <authorList>
            <person name="Lucas S."/>
            <person name="Copeland A."/>
            <person name="Lapidus A."/>
            <person name="Bruce D."/>
            <person name="Goodwin L."/>
            <person name="Pitluck S."/>
            <person name="Peters L."/>
            <person name="Kyrpides N."/>
            <person name="Mavromatis K."/>
            <person name="Pagani I."/>
            <person name="Ivanova N."/>
            <person name="Saunders L."/>
            <person name="Detter J.C."/>
            <person name="Tapia R."/>
            <person name="Han C."/>
            <person name="Land M."/>
            <person name="Hauser L."/>
            <person name="Markowitz V."/>
            <person name="Cheng J.-F."/>
            <person name="Hugenholtz P."/>
            <person name="Woyke T."/>
            <person name="Wu D."/>
            <person name="Spring S."/>
            <person name="Schroeder M."/>
            <person name="Brambilla E."/>
            <person name="Klenk H.-P."/>
            <person name="Eisen J.A."/>
        </authorList>
    </citation>
    <scope>NUCLEOTIDE SEQUENCE [LARGE SCALE GENOMIC DNA]</scope>
    <source>
        <strain evidence="2">DSM 15286 / JCM 11887 / CIR29812</strain>
    </source>
</reference>
<dbReference type="STRING" id="667014.Thein_0490"/>
<evidence type="ECO:0000313" key="2">
    <source>
        <dbReference type="Proteomes" id="UP000006793"/>
    </source>
</evidence>
<dbReference type="KEGG" id="tid:Thein_0490"/>
<protein>
    <submittedName>
        <fullName evidence="1">Uncharacterized protein</fullName>
    </submittedName>
</protein>
<dbReference type="HOGENOM" id="CLU_3318394_0_0_0"/>
<dbReference type="PaxDb" id="667014-Thein_0490"/>
<name>F8AB06_THEID</name>
<dbReference type="InParanoid" id="F8AB06"/>
<proteinExistence type="predicted"/>
<dbReference type="EMBL" id="CP002683">
    <property type="protein sequence ID" value="AEH44372.1"/>
    <property type="molecule type" value="Genomic_DNA"/>
</dbReference>
<organism evidence="1 2">
    <name type="scientific">Thermodesulfatator indicus (strain DSM 15286 / JCM 11887 / CIR29812)</name>
    <dbReference type="NCBI Taxonomy" id="667014"/>
    <lineage>
        <taxon>Bacteria</taxon>
        <taxon>Pseudomonadati</taxon>
        <taxon>Thermodesulfobacteriota</taxon>
        <taxon>Thermodesulfobacteria</taxon>
        <taxon>Thermodesulfobacteriales</taxon>
        <taxon>Thermodesulfatatoraceae</taxon>
        <taxon>Thermodesulfatator</taxon>
    </lineage>
</organism>
<sequence length="39" mass="4621">MPIFLSGASPQVIFTTLSLYLIEYNEFMSEIFRERLHNL</sequence>
<accession>F8AB06</accession>
<dbReference type="AlphaFoldDB" id="F8AB06"/>
<dbReference type="Proteomes" id="UP000006793">
    <property type="component" value="Chromosome"/>
</dbReference>
<gene>
    <name evidence="1" type="ordered locus">Thein_0490</name>
</gene>
<keyword evidence="2" id="KW-1185">Reference proteome</keyword>